<gene>
    <name evidence="1" type="ORF">LX32DRAFT_126603</name>
</gene>
<sequence length="156" mass="17085">MAGTYASTACAETALRSSSWLILIGRGLSTNQPCRPLPLARGLTDSWWASTCLQVRALPPFDLGWGASSADGALKPGLFGTTSRSGNCLAFPFPRFAGIAWHARIGRYILQRISVRTTAARLQTITVQYFEFHHPSMQKPVHATLAAKNRRRAEIN</sequence>
<dbReference type="Proteomes" id="UP001232148">
    <property type="component" value="Unassembled WGS sequence"/>
</dbReference>
<name>A0AAD9H7C3_9PEZI</name>
<evidence type="ECO:0000313" key="1">
    <source>
        <dbReference type="EMBL" id="KAK2023825.1"/>
    </source>
</evidence>
<dbReference type="AlphaFoldDB" id="A0AAD9H7C3"/>
<proteinExistence type="predicted"/>
<comment type="caution">
    <text evidence="1">The sequence shown here is derived from an EMBL/GenBank/DDBJ whole genome shotgun (WGS) entry which is preliminary data.</text>
</comment>
<evidence type="ECO:0000313" key="2">
    <source>
        <dbReference type="Proteomes" id="UP001232148"/>
    </source>
</evidence>
<organism evidence="1 2">
    <name type="scientific">Colletotrichum zoysiae</name>
    <dbReference type="NCBI Taxonomy" id="1216348"/>
    <lineage>
        <taxon>Eukaryota</taxon>
        <taxon>Fungi</taxon>
        <taxon>Dikarya</taxon>
        <taxon>Ascomycota</taxon>
        <taxon>Pezizomycotina</taxon>
        <taxon>Sordariomycetes</taxon>
        <taxon>Hypocreomycetidae</taxon>
        <taxon>Glomerellales</taxon>
        <taxon>Glomerellaceae</taxon>
        <taxon>Colletotrichum</taxon>
        <taxon>Colletotrichum graminicola species complex</taxon>
    </lineage>
</organism>
<keyword evidence="2" id="KW-1185">Reference proteome</keyword>
<dbReference type="EMBL" id="MU842985">
    <property type="protein sequence ID" value="KAK2023825.1"/>
    <property type="molecule type" value="Genomic_DNA"/>
</dbReference>
<protein>
    <submittedName>
        <fullName evidence="1">Uncharacterized protein</fullName>
    </submittedName>
</protein>
<accession>A0AAD9H7C3</accession>
<reference evidence="1" key="1">
    <citation type="submission" date="2021-06" db="EMBL/GenBank/DDBJ databases">
        <title>Comparative genomics, transcriptomics and evolutionary studies reveal genomic signatures of adaptation to plant cell wall in hemibiotrophic fungi.</title>
        <authorList>
            <consortium name="DOE Joint Genome Institute"/>
            <person name="Baroncelli R."/>
            <person name="Diaz J.F."/>
            <person name="Benocci T."/>
            <person name="Peng M."/>
            <person name="Battaglia E."/>
            <person name="Haridas S."/>
            <person name="Andreopoulos W."/>
            <person name="Labutti K."/>
            <person name="Pangilinan J."/>
            <person name="Floch G.L."/>
            <person name="Makela M.R."/>
            <person name="Henrissat B."/>
            <person name="Grigoriev I.V."/>
            <person name="Crouch J.A."/>
            <person name="De Vries R.P."/>
            <person name="Sukno S.A."/>
            <person name="Thon M.R."/>
        </authorList>
    </citation>
    <scope>NUCLEOTIDE SEQUENCE</scope>
    <source>
        <strain evidence="1">MAFF235873</strain>
    </source>
</reference>